<sequence>MVKHLMAMLLRDGEECLRELSTQPWLGLSEFSNVFSCLDLYIKSTVSSTCLYPKLSYTKSKLWSSLRYDILTYECN</sequence>
<name>A0A7J7KYC4_9MAGN</name>
<protein>
    <submittedName>
        <fullName evidence="1">Uncharacterized protein</fullName>
    </submittedName>
</protein>
<dbReference type="AlphaFoldDB" id="A0A7J7KYC4"/>
<keyword evidence="2" id="KW-1185">Reference proteome</keyword>
<accession>A0A7J7KYC4</accession>
<dbReference type="EMBL" id="JACGCM010002788">
    <property type="protein sequence ID" value="KAF6135366.1"/>
    <property type="molecule type" value="Genomic_DNA"/>
</dbReference>
<proteinExistence type="predicted"/>
<gene>
    <name evidence="1" type="ORF">GIB67_027240</name>
</gene>
<dbReference type="Proteomes" id="UP000541444">
    <property type="component" value="Unassembled WGS sequence"/>
</dbReference>
<organism evidence="1 2">
    <name type="scientific">Kingdonia uniflora</name>
    <dbReference type="NCBI Taxonomy" id="39325"/>
    <lineage>
        <taxon>Eukaryota</taxon>
        <taxon>Viridiplantae</taxon>
        <taxon>Streptophyta</taxon>
        <taxon>Embryophyta</taxon>
        <taxon>Tracheophyta</taxon>
        <taxon>Spermatophyta</taxon>
        <taxon>Magnoliopsida</taxon>
        <taxon>Ranunculales</taxon>
        <taxon>Circaeasteraceae</taxon>
        <taxon>Kingdonia</taxon>
    </lineage>
</organism>
<reference evidence="1 2" key="1">
    <citation type="journal article" date="2020" name="IScience">
        <title>Genome Sequencing of the Endangered Kingdonia uniflora (Circaeasteraceae, Ranunculales) Reveals Potential Mechanisms of Evolutionary Specialization.</title>
        <authorList>
            <person name="Sun Y."/>
            <person name="Deng T."/>
            <person name="Zhang A."/>
            <person name="Moore M.J."/>
            <person name="Landis J.B."/>
            <person name="Lin N."/>
            <person name="Zhang H."/>
            <person name="Zhang X."/>
            <person name="Huang J."/>
            <person name="Zhang X."/>
            <person name="Sun H."/>
            <person name="Wang H."/>
        </authorList>
    </citation>
    <scope>NUCLEOTIDE SEQUENCE [LARGE SCALE GENOMIC DNA]</scope>
    <source>
        <strain evidence="1">TB1705</strain>
        <tissue evidence="1">Leaf</tissue>
    </source>
</reference>
<comment type="caution">
    <text evidence="1">The sequence shown here is derived from an EMBL/GenBank/DDBJ whole genome shotgun (WGS) entry which is preliminary data.</text>
</comment>
<evidence type="ECO:0000313" key="2">
    <source>
        <dbReference type="Proteomes" id="UP000541444"/>
    </source>
</evidence>
<evidence type="ECO:0000313" key="1">
    <source>
        <dbReference type="EMBL" id="KAF6135366.1"/>
    </source>
</evidence>